<dbReference type="Proteomes" id="UP000887540">
    <property type="component" value="Unplaced"/>
</dbReference>
<dbReference type="WBParaSite" id="ACRNAN_scaffold7444.g30307.t1">
    <property type="protein sequence ID" value="ACRNAN_scaffold7444.g30307.t1"/>
    <property type="gene ID" value="ACRNAN_scaffold7444.g30307"/>
</dbReference>
<organism evidence="1 2">
    <name type="scientific">Acrobeloides nanus</name>
    <dbReference type="NCBI Taxonomy" id="290746"/>
    <lineage>
        <taxon>Eukaryota</taxon>
        <taxon>Metazoa</taxon>
        <taxon>Ecdysozoa</taxon>
        <taxon>Nematoda</taxon>
        <taxon>Chromadorea</taxon>
        <taxon>Rhabditida</taxon>
        <taxon>Tylenchina</taxon>
        <taxon>Cephalobomorpha</taxon>
        <taxon>Cephaloboidea</taxon>
        <taxon>Cephalobidae</taxon>
        <taxon>Acrobeloides</taxon>
    </lineage>
</organism>
<sequence length="472" mass="53966">MSVDASKFYEKFNINEGKSSSIFSASKIELIKDFLINYNQTNEEAKLGDTQSNWLKRYYVEQMGDVLVLRRITDKLQVVSYEDVFEILQKAHNATNHGGRDLMIKEIEKRYSGIPRNALMSYLSLCQPCQLKKAKTRKGLVVKPILSKEMNSRCQVDLIDFQAQENDGYKFLMVYQDMVATWCDENKSTNWVQALPIIQAAKNRRFHSGIKRSPYEAMFGQPMNLGISNDPLPAEIIDGIETEEDLEKFFNIQNRQEENLEAQEQSENENEELIEFFPIDNDGQEPGPSNRNHIANEPQEFNFNDDEETIDWGERIEMVQKQREGAREAQKRQAEKMLNRSNKKLKTVPQNTSVLIPVPSVDRAKGDYRNIMGVVMSESNGLYQIGTTQGIIPQKFVRNQFEPATYNFLTPEHVPNKATNVRSSAIASSNSNGQGFFYCNCTTGCENNRCKCLASSRICNSKCHGSRTCKNK</sequence>
<proteinExistence type="predicted"/>
<dbReference type="AlphaFoldDB" id="A0A914ED65"/>
<protein>
    <submittedName>
        <fullName evidence="2">Uncharacterized protein</fullName>
    </submittedName>
</protein>
<evidence type="ECO:0000313" key="2">
    <source>
        <dbReference type="WBParaSite" id="ACRNAN_scaffold7444.g30307.t1"/>
    </source>
</evidence>
<evidence type="ECO:0000313" key="1">
    <source>
        <dbReference type="Proteomes" id="UP000887540"/>
    </source>
</evidence>
<reference evidence="2" key="1">
    <citation type="submission" date="2022-11" db="UniProtKB">
        <authorList>
            <consortium name="WormBaseParasite"/>
        </authorList>
    </citation>
    <scope>IDENTIFICATION</scope>
</reference>
<dbReference type="GO" id="GO:0003676">
    <property type="term" value="F:nucleic acid binding"/>
    <property type="evidence" value="ECO:0007669"/>
    <property type="project" value="InterPro"/>
</dbReference>
<name>A0A914ED65_9BILA</name>
<keyword evidence="1" id="KW-1185">Reference proteome</keyword>
<dbReference type="InterPro" id="IPR036397">
    <property type="entry name" value="RNaseH_sf"/>
</dbReference>
<accession>A0A914ED65</accession>
<dbReference type="Gene3D" id="3.30.420.10">
    <property type="entry name" value="Ribonuclease H-like superfamily/Ribonuclease H"/>
    <property type="match status" value="1"/>
</dbReference>